<keyword evidence="2" id="KW-1185">Reference proteome</keyword>
<gene>
    <name evidence="1" type="ORF">LOK49_LG04G01553</name>
</gene>
<accession>A0ACC0HWA8</accession>
<comment type="caution">
    <text evidence="1">The sequence shown here is derived from an EMBL/GenBank/DDBJ whole genome shotgun (WGS) entry which is preliminary data.</text>
</comment>
<name>A0ACC0HWA8_9ERIC</name>
<evidence type="ECO:0000313" key="1">
    <source>
        <dbReference type="EMBL" id="KAI8017446.1"/>
    </source>
</evidence>
<dbReference type="EMBL" id="CM045759">
    <property type="protein sequence ID" value="KAI8017446.1"/>
    <property type="molecule type" value="Genomic_DNA"/>
</dbReference>
<dbReference type="Proteomes" id="UP001060215">
    <property type="component" value="Chromosome 2"/>
</dbReference>
<reference evidence="1 2" key="1">
    <citation type="journal article" date="2022" name="Plant J.">
        <title>Chromosome-level genome of Camellia lanceoleosa provides a valuable resource for understanding genome evolution and self-incompatibility.</title>
        <authorList>
            <person name="Gong W."/>
            <person name="Xiao S."/>
            <person name="Wang L."/>
            <person name="Liao Z."/>
            <person name="Chang Y."/>
            <person name="Mo W."/>
            <person name="Hu G."/>
            <person name="Li W."/>
            <person name="Zhao G."/>
            <person name="Zhu H."/>
            <person name="Hu X."/>
            <person name="Ji K."/>
            <person name="Xiang X."/>
            <person name="Song Q."/>
            <person name="Yuan D."/>
            <person name="Jin S."/>
            <person name="Zhang L."/>
        </authorList>
    </citation>
    <scope>NUCLEOTIDE SEQUENCE [LARGE SCALE GENOMIC DNA]</scope>
    <source>
        <strain evidence="1">SQ_2022a</strain>
    </source>
</reference>
<protein>
    <submittedName>
        <fullName evidence="1">UDP-glycosyltransferase 91A1</fullName>
    </submittedName>
</protein>
<proteinExistence type="predicted"/>
<sequence length="499" mass="56282">MALEPHLTSMADDGKLHIVMVPWLVFGYMIPYLELTKLVAQKGHKVSFVSTAKNIDRLPKLPPSLSSLLNFVKLPLPLTENLPENADANSDLPYDKVQYLKITFDSMQESMAHFLEASDPDWLLYDFAPYWLGPIAAKLNISSAFFTIMIAACMGFLGPSSAVVHENDDRNKAGDYTVPPKWVSFPSTVAFRLYEVLRMTDSFMGNDSGVSNLHHLAASAKGCDVLAVRSCSEFEPEWLQVLEEIHEKPIFPVGQLPTTAYDEGDDDNNKDARREMKEWLDKQDKGSMVYVAFGSDAKPTQHELTEIALGLELSQLPFFWVLRKRRGLVDTELIELLDGFEERTKGVGVICTSWVPQLKILSHDLVGGFLTHSGWSSVVEAIQFERDLILLTCLADHGLNARLLEEKKIAYSIPRDERDRSFTRDSVAESLRLVIVDEERDVYRDRVKEMKGLFGSRDKQERFAVAEEMSSSSEVSEESSEVVLLVIGGGARRRRMRRV</sequence>
<evidence type="ECO:0000313" key="2">
    <source>
        <dbReference type="Proteomes" id="UP001060215"/>
    </source>
</evidence>
<organism evidence="1 2">
    <name type="scientific">Camellia lanceoleosa</name>
    <dbReference type="NCBI Taxonomy" id="1840588"/>
    <lineage>
        <taxon>Eukaryota</taxon>
        <taxon>Viridiplantae</taxon>
        <taxon>Streptophyta</taxon>
        <taxon>Embryophyta</taxon>
        <taxon>Tracheophyta</taxon>
        <taxon>Spermatophyta</taxon>
        <taxon>Magnoliopsida</taxon>
        <taxon>eudicotyledons</taxon>
        <taxon>Gunneridae</taxon>
        <taxon>Pentapetalae</taxon>
        <taxon>asterids</taxon>
        <taxon>Ericales</taxon>
        <taxon>Theaceae</taxon>
        <taxon>Camellia</taxon>
    </lineage>
</organism>